<sequence>MVKTLNKTDRNVTEKKDLLKLNPKWLSKKSEKQLRKNVIEQKKIKLLNAIKTPPAIFQFKNFLSDENFEKLKNILEKYKPENSKERKERPKVNKGKLETKPLFIKSGSKHVVKLIESEKAKLVFIAADVDPIEIVLFVPSLCKFKNTSYCIIKNQKLLGSLVNRKSAAIACIEEVRSEDKSQFEKIVKELNKEYLDGHDFNMKKWGNIEDK</sequence>
<evidence type="ECO:0000259" key="5">
    <source>
        <dbReference type="Pfam" id="PF01248"/>
    </source>
</evidence>
<dbReference type="Gene3D" id="3.30.1330.30">
    <property type="match status" value="1"/>
</dbReference>
<dbReference type="InterPro" id="IPR004038">
    <property type="entry name" value="Ribosomal_eL8/eL30/eS12/Gad45"/>
</dbReference>
<organism evidence="6">
    <name type="scientific">Lepeophtheirus salmonis</name>
    <name type="common">Salmon louse</name>
    <name type="synonym">Caligus salmonis</name>
    <dbReference type="NCBI Taxonomy" id="72036"/>
    <lineage>
        <taxon>Eukaryota</taxon>
        <taxon>Metazoa</taxon>
        <taxon>Ecdysozoa</taxon>
        <taxon>Arthropoda</taxon>
        <taxon>Crustacea</taxon>
        <taxon>Multicrustacea</taxon>
        <taxon>Hexanauplia</taxon>
        <taxon>Copepoda</taxon>
        <taxon>Siphonostomatoida</taxon>
        <taxon>Caligidae</taxon>
        <taxon>Lepeophtheirus</taxon>
    </lineage>
</organism>
<keyword evidence="2 4" id="KW-0689">Ribosomal protein</keyword>
<evidence type="ECO:0000313" key="6">
    <source>
        <dbReference type="EMBL" id="ADD24116.1"/>
    </source>
</evidence>
<gene>
    <name evidence="6" type="primary">RL7A</name>
</gene>
<dbReference type="PANTHER" id="PTHR23105">
    <property type="entry name" value="RIBOSOMAL PROTEIN L7AE FAMILY MEMBER"/>
    <property type="match status" value="1"/>
</dbReference>
<dbReference type="EMBL" id="BT120476">
    <property type="protein sequence ID" value="ADD24116.1"/>
    <property type="molecule type" value="mRNA"/>
</dbReference>
<evidence type="ECO:0000256" key="1">
    <source>
        <dbReference type="ARBA" id="ARBA00007337"/>
    </source>
</evidence>
<name>D3PFS0_LEPSM</name>
<dbReference type="Pfam" id="PF01248">
    <property type="entry name" value="Ribosomal_L7Ae"/>
    <property type="match status" value="1"/>
</dbReference>
<dbReference type="OrthoDB" id="29563at2759"/>
<dbReference type="InterPro" id="IPR050257">
    <property type="entry name" value="eL8/uL1-like"/>
</dbReference>
<keyword evidence="3 4" id="KW-0687">Ribonucleoprotein</keyword>
<dbReference type="AlphaFoldDB" id="D3PFS0"/>
<accession>D3PFS0</accession>
<dbReference type="PRINTS" id="PR00881">
    <property type="entry name" value="L7ARS6FAMILY"/>
</dbReference>
<evidence type="ECO:0000256" key="2">
    <source>
        <dbReference type="ARBA" id="ARBA00022980"/>
    </source>
</evidence>
<dbReference type="GO" id="GO:0022625">
    <property type="term" value="C:cytosolic large ribosomal subunit"/>
    <property type="evidence" value="ECO:0007669"/>
    <property type="project" value="UniProtKB-UniRule"/>
</dbReference>
<feature type="domain" description="Ribosomal protein eL8/eL30/eS12/Gadd45" evidence="5">
    <location>
        <begin position="104"/>
        <end position="174"/>
    </location>
</feature>
<evidence type="ECO:0000256" key="3">
    <source>
        <dbReference type="ARBA" id="ARBA00023274"/>
    </source>
</evidence>
<dbReference type="GO" id="GO:0003723">
    <property type="term" value="F:RNA binding"/>
    <property type="evidence" value="ECO:0007669"/>
    <property type="project" value="UniProtKB-UniRule"/>
</dbReference>
<comment type="function">
    <text evidence="4">Component of the ribosome.</text>
</comment>
<dbReference type="SUPFAM" id="SSF55315">
    <property type="entry name" value="L30e-like"/>
    <property type="match status" value="1"/>
</dbReference>
<dbReference type="InterPro" id="IPR029064">
    <property type="entry name" value="Ribosomal_eL30-like_sf"/>
</dbReference>
<reference evidence="6" key="1">
    <citation type="submission" date="2010-03" db="EMBL/GenBank/DDBJ databases">
        <title>Lepeophtheirus salmonis ESTs and full-length cDNAs.</title>
        <authorList>
            <person name="Yasuike M."/>
            <person name="von Schalburg K."/>
            <person name="Cooper G."/>
            <person name="Leong J."/>
            <person name="Jones S.R.M."/>
            <person name="Koop B.F."/>
        </authorList>
    </citation>
    <scope>NUCLEOTIDE SEQUENCE</scope>
    <source>
        <tissue evidence="6">Whole</tissue>
    </source>
</reference>
<proteinExistence type="evidence at transcript level"/>
<protein>
    <recommendedName>
        <fullName evidence="4">60S ribosomal protein L7a</fullName>
    </recommendedName>
</protein>
<dbReference type="PRINTS" id="PR00882">
    <property type="entry name" value="RIBOSOMALL7A"/>
</dbReference>
<dbReference type="InterPro" id="IPR001921">
    <property type="entry name" value="Ribosomal_eL8_euk"/>
</dbReference>
<comment type="similarity">
    <text evidence="1 4">Belongs to the eukaryotic ribosomal protein eL8 family.</text>
</comment>
<dbReference type="InterPro" id="IPR018492">
    <property type="entry name" value="Ribosomal_eL8/Nhp2"/>
</dbReference>
<evidence type="ECO:0000256" key="4">
    <source>
        <dbReference type="RuleBase" id="RU367042"/>
    </source>
</evidence>